<keyword evidence="2" id="KW-0472">Membrane</keyword>
<dbReference type="InterPro" id="IPR025646">
    <property type="entry name" value="DUF4350"/>
</dbReference>
<keyword evidence="2" id="KW-1133">Transmembrane helix</keyword>
<keyword evidence="2" id="KW-0812">Transmembrane</keyword>
<evidence type="ECO:0000259" key="4">
    <source>
        <dbReference type="Pfam" id="PF14258"/>
    </source>
</evidence>
<accession>A0ABW1JZY5</accession>
<keyword evidence="6" id="KW-1185">Reference proteome</keyword>
<dbReference type="Proteomes" id="UP001596203">
    <property type="component" value="Unassembled WGS sequence"/>
</dbReference>
<feature type="region of interest" description="Disordered" evidence="1">
    <location>
        <begin position="235"/>
        <end position="291"/>
    </location>
</feature>
<dbReference type="EMBL" id="JBHSPR010000001">
    <property type="protein sequence ID" value="MFC6014622.1"/>
    <property type="molecule type" value="Genomic_DNA"/>
</dbReference>
<proteinExistence type="predicted"/>
<organism evidence="5 6">
    <name type="scientific">Plantactinospora solaniradicis</name>
    <dbReference type="NCBI Taxonomy" id="1723736"/>
    <lineage>
        <taxon>Bacteria</taxon>
        <taxon>Bacillati</taxon>
        <taxon>Actinomycetota</taxon>
        <taxon>Actinomycetes</taxon>
        <taxon>Micromonosporales</taxon>
        <taxon>Micromonosporaceae</taxon>
        <taxon>Plantactinospora</taxon>
    </lineage>
</organism>
<evidence type="ECO:0000313" key="6">
    <source>
        <dbReference type="Proteomes" id="UP001596203"/>
    </source>
</evidence>
<evidence type="ECO:0000256" key="2">
    <source>
        <dbReference type="SAM" id="Phobius"/>
    </source>
</evidence>
<feature type="domain" description="DUF4350" evidence="4">
    <location>
        <begin position="45"/>
        <end position="221"/>
    </location>
</feature>
<protein>
    <submittedName>
        <fullName evidence="5">DUF4350 domain-containing protein</fullName>
    </submittedName>
</protein>
<evidence type="ECO:0000256" key="1">
    <source>
        <dbReference type="SAM" id="MobiDB-lite"/>
    </source>
</evidence>
<reference evidence="6" key="1">
    <citation type="journal article" date="2019" name="Int. J. Syst. Evol. Microbiol.">
        <title>The Global Catalogue of Microorganisms (GCM) 10K type strain sequencing project: providing services to taxonomists for standard genome sequencing and annotation.</title>
        <authorList>
            <consortium name="The Broad Institute Genomics Platform"/>
            <consortium name="The Broad Institute Genome Sequencing Center for Infectious Disease"/>
            <person name="Wu L."/>
            <person name="Ma J."/>
        </authorList>
    </citation>
    <scope>NUCLEOTIDE SEQUENCE [LARGE SCALE GENOMIC DNA]</scope>
    <source>
        <strain evidence="6">ZS-35-S2</strain>
    </source>
</reference>
<dbReference type="RefSeq" id="WP_377415972.1">
    <property type="nucleotide sequence ID" value="NZ_JBHSPR010000001.1"/>
</dbReference>
<evidence type="ECO:0000313" key="5">
    <source>
        <dbReference type="EMBL" id="MFC6014622.1"/>
    </source>
</evidence>
<evidence type="ECO:0000256" key="3">
    <source>
        <dbReference type="SAM" id="SignalP"/>
    </source>
</evidence>
<feature type="chain" id="PRO_5046321541" evidence="3">
    <location>
        <begin position="30"/>
        <end position="448"/>
    </location>
</feature>
<sequence length="448" mass="48823">MTRRRRWHRIVIPIALVLLLLVVTWTTHAVDQPDRDDSGFLSSVNTDDDGASRLAAELRSQGIAIQRVTSTRRALSLAPHDGFTLFVPAPALVHPLYLRLLVDPAERARVVLVDPSQRVLDDADMPLATADRRWAARTVGTEADGRPCPLPEVRAAGPAAALRQQYTDAPGLSYRAERCYDGGLARSRWRGNDVVVVGASDPFRNDRIDEQGNVALAAGLLSTYGLVIWLDLDGPEPPPPYDPDGDLEPWSPVPGEPAPFDAGDPDDRGGDGSEEYEEPDPSQQANPPDEANPLWDAFPQWFWALLVQLAVAVVLAMLWRARRLGPPVTEPLPVTVASAETVFGRGRLYQRARAYAPTADTLRAATLHRLLPALSLPPETGPDEVTDAVTAHTGWSRADVHHLLYGPAPTTNRELLDLARALDGLSGLPAHTPTDPPRHDRPVEGEAR</sequence>
<feature type="transmembrane region" description="Helical" evidence="2">
    <location>
        <begin position="301"/>
        <end position="319"/>
    </location>
</feature>
<feature type="region of interest" description="Disordered" evidence="1">
    <location>
        <begin position="426"/>
        <end position="448"/>
    </location>
</feature>
<name>A0ABW1JZY5_9ACTN</name>
<keyword evidence="3" id="KW-0732">Signal</keyword>
<comment type="caution">
    <text evidence="5">The sequence shown here is derived from an EMBL/GenBank/DDBJ whole genome shotgun (WGS) entry which is preliminary data.</text>
</comment>
<gene>
    <name evidence="5" type="ORF">ACFP2T_00225</name>
</gene>
<dbReference type="Pfam" id="PF14258">
    <property type="entry name" value="DUF4350"/>
    <property type="match status" value="1"/>
</dbReference>
<feature type="signal peptide" evidence="3">
    <location>
        <begin position="1"/>
        <end position="29"/>
    </location>
</feature>
<feature type="compositionally biased region" description="Basic and acidic residues" evidence="1">
    <location>
        <begin position="436"/>
        <end position="448"/>
    </location>
</feature>